<organism evidence="4">
    <name type="scientific">bioreactor metagenome</name>
    <dbReference type="NCBI Taxonomy" id="1076179"/>
    <lineage>
        <taxon>unclassified sequences</taxon>
        <taxon>metagenomes</taxon>
        <taxon>ecological metagenomes</taxon>
    </lineage>
</organism>
<keyword evidence="2" id="KW-0665">Pyrimidine biosynthesis</keyword>
<evidence type="ECO:0000259" key="3">
    <source>
        <dbReference type="Pfam" id="PF00156"/>
    </source>
</evidence>
<keyword evidence="4" id="KW-0808">Transferase</keyword>
<dbReference type="SUPFAM" id="SSF53271">
    <property type="entry name" value="PRTase-like"/>
    <property type="match status" value="1"/>
</dbReference>
<name>A0A645ABY7_9ZZZZ</name>
<dbReference type="GO" id="GO:0019856">
    <property type="term" value="P:pyrimidine nucleobase biosynthetic process"/>
    <property type="evidence" value="ECO:0007669"/>
    <property type="project" value="TreeGrafter"/>
</dbReference>
<dbReference type="InterPro" id="IPR029057">
    <property type="entry name" value="PRTase-like"/>
</dbReference>
<dbReference type="EMBL" id="VSSQ01012867">
    <property type="protein sequence ID" value="MPM50218.1"/>
    <property type="molecule type" value="Genomic_DNA"/>
</dbReference>
<dbReference type="Pfam" id="PF00156">
    <property type="entry name" value="Pribosyltran"/>
    <property type="match status" value="1"/>
</dbReference>
<dbReference type="GO" id="GO:0006222">
    <property type="term" value="P:UMP biosynthetic process"/>
    <property type="evidence" value="ECO:0007669"/>
    <property type="project" value="TreeGrafter"/>
</dbReference>
<dbReference type="InterPro" id="IPR000836">
    <property type="entry name" value="PRTase_dom"/>
</dbReference>
<dbReference type="PANTHER" id="PTHR19278">
    <property type="entry name" value="OROTATE PHOSPHORIBOSYLTRANSFERASE"/>
    <property type="match status" value="1"/>
</dbReference>
<dbReference type="AlphaFoldDB" id="A0A645ABY7"/>
<dbReference type="GO" id="GO:0004588">
    <property type="term" value="F:orotate phosphoribosyltransferase activity"/>
    <property type="evidence" value="ECO:0007669"/>
    <property type="project" value="UniProtKB-EC"/>
</dbReference>
<feature type="domain" description="Phosphoribosyltransferase" evidence="3">
    <location>
        <begin position="59"/>
        <end position="177"/>
    </location>
</feature>
<dbReference type="CDD" id="cd06223">
    <property type="entry name" value="PRTases_typeI"/>
    <property type="match status" value="1"/>
</dbReference>
<dbReference type="Gene3D" id="3.40.50.2020">
    <property type="match status" value="1"/>
</dbReference>
<accession>A0A645ABY7</accession>
<reference evidence="4" key="1">
    <citation type="submission" date="2019-08" db="EMBL/GenBank/DDBJ databases">
        <authorList>
            <person name="Kucharzyk K."/>
            <person name="Murdoch R.W."/>
            <person name="Higgins S."/>
            <person name="Loffler F."/>
        </authorList>
    </citation>
    <scope>NUCLEOTIDE SEQUENCE</scope>
</reference>
<evidence type="ECO:0000256" key="2">
    <source>
        <dbReference type="ARBA" id="ARBA00022975"/>
    </source>
</evidence>
<comment type="caution">
    <text evidence="4">The sequence shown here is derived from an EMBL/GenBank/DDBJ whole genome shotgun (WGS) entry which is preliminary data.</text>
</comment>
<dbReference type="PANTHER" id="PTHR19278:SF9">
    <property type="entry name" value="URIDINE 5'-MONOPHOSPHATE SYNTHASE"/>
    <property type="match status" value="1"/>
</dbReference>
<proteinExistence type="predicted"/>
<evidence type="ECO:0000313" key="4">
    <source>
        <dbReference type="EMBL" id="MPM50218.1"/>
    </source>
</evidence>
<dbReference type="EC" id="2.4.2.10" evidence="4"/>
<protein>
    <submittedName>
        <fullName evidence="4">Orotate phosphoribosyltransferase</fullName>
        <ecNumber evidence="4">2.4.2.10</ecNumber>
    </submittedName>
</protein>
<sequence>MKEIAEALFIGGSVHLATNSLVESQAPIYCDVRAALGNVAARTLITNSLADQIAAEFPDCGALIGVATGGIAFAAIAAQMLGLPCGYVRAKEKDHGLGRLVEGNLKPGTRCVIIEDCLALGNSAKHAILAARNYGYIVLGVISIIEFRSCSAERTMWDLGINTLSLTSIDELVGVGLENGSITGLMAERICKYAKGQERKQ</sequence>
<keyword evidence="4" id="KW-0328">Glycosyltransferase</keyword>
<comment type="pathway">
    <text evidence="1">Pyrimidine metabolism; UMP biosynthesis via de novo pathway.</text>
</comment>
<gene>
    <name evidence="4" type="primary">pyrE_34</name>
    <name evidence="4" type="ORF">SDC9_96954</name>
</gene>
<evidence type="ECO:0000256" key="1">
    <source>
        <dbReference type="ARBA" id="ARBA00004725"/>
    </source>
</evidence>